<keyword evidence="1" id="KW-0812">Transmembrane</keyword>
<keyword evidence="1" id="KW-0472">Membrane</keyword>
<dbReference type="RefSeq" id="WP_115501157.1">
    <property type="nucleotide sequence ID" value="NZ_JACRTI010000071.1"/>
</dbReference>
<dbReference type="Proteomes" id="UP000256321">
    <property type="component" value="Unassembled WGS sequence"/>
</dbReference>
<evidence type="ECO:0008006" key="6">
    <source>
        <dbReference type="Google" id="ProtNLM"/>
    </source>
</evidence>
<dbReference type="Proteomes" id="UP000629596">
    <property type="component" value="Unassembled WGS sequence"/>
</dbReference>
<organism evidence="3 4">
    <name type="scientific">Parabacteroides acidifaciens</name>
    <dbReference type="NCBI Taxonomy" id="2290935"/>
    <lineage>
        <taxon>Bacteria</taxon>
        <taxon>Pseudomonadati</taxon>
        <taxon>Bacteroidota</taxon>
        <taxon>Bacteroidia</taxon>
        <taxon>Bacteroidales</taxon>
        <taxon>Tannerellaceae</taxon>
        <taxon>Parabacteroides</taxon>
    </lineage>
</organism>
<keyword evidence="1" id="KW-1133">Transmembrane helix</keyword>
<proteinExistence type="predicted"/>
<comment type="caution">
    <text evidence="3">The sequence shown here is derived from an EMBL/GenBank/DDBJ whole genome shotgun (WGS) entry which is preliminary data.</text>
</comment>
<dbReference type="AlphaFoldDB" id="A0A3D8H9D7"/>
<gene>
    <name evidence="3" type="ORF">DWU89_18740</name>
    <name evidence="2" type="ORF">H8784_18285</name>
</gene>
<name>A0A3D8H9D7_9BACT</name>
<dbReference type="EMBL" id="JACRTI010000071">
    <property type="protein sequence ID" value="MBC8603661.1"/>
    <property type="molecule type" value="Genomic_DNA"/>
</dbReference>
<evidence type="ECO:0000313" key="4">
    <source>
        <dbReference type="Proteomes" id="UP000256321"/>
    </source>
</evidence>
<accession>A0A3D8H9D7</accession>
<sequence>MKADKREIVTFTIAALATLVAVWFFLGKMQKEKKVVQTDLYTLVAPASDAILSVNRPVAFSKYILSRKPEYDAFASRIPEIYLSIIQNNRDLSPLLLSFHPQGVVLYTQAGKNLINRIEKNTLQKAFGSFAPQKQTKNDIVFTYYPDNGNRFFGYYQYNGIWVASYSKKLLEEVAQIQKNKQNYLLPDQDRLRRTFDANAPLNLMIQSDSLNLYVSLPDSTEWRIRNWWLGADLFMNENHLCYFGSLPYNATADSLYAPLGDTLALRLEQIFPQFHVINQTTRENNRMFYTGCLETQDK</sequence>
<reference evidence="3 4" key="1">
    <citation type="submission" date="2018-07" db="EMBL/GenBank/DDBJ databases">
        <title>Parabacteroides acidifaciens nov. sp., isolated from human feces.</title>
        <authorList>
            <person name="Wang Y.J."/>
        </authorList>
    </citation>
    <scope>NUCLEOTIDE SEQUENCE [LARGE SCALE GENOMIC DNA]</scope>
    <source>
        <strain evidence="3 4">426-9</strain>
    </source>
</reference>
<evidence type="ECO:0000313" key="3">
    <source>
        <dbReference type="EMBL" id="RDU47606.1"/>
    </source>
</evidence>
<feature type="transmembrane region" description="Helical" evidence="1">
    <location>
        <begin position="7"/>
        <end position="26"/>
    </location>
</feature>
<keyword evidence="5" id="KW-1185">Reference proteome</keyword>
<evidence type="ECO:0000313" key="5">
    <source>
        <dbReference type="Proteomes" id="UP000629596"/>
    </source>
</evidence>
<protein>
    <recommendedName>
        <fullName evidence="6">DUF3352 domain-containing protein</fullName>
    </recommendedName>
</protein>
<evidence type="ECO:0000313" key="2">
    <source>
        <dbReference type="EMBL" id="MBC8603661.1"/>
    </source>
</evidence>
<evidence type="ECO:0000256" key="1">
    <source>
        <dbReference type="SAM" id="Phobius"/>
    </source>
</evidence>
<reference evidence="2 5" key="2">
    <citation type="submission" date="2020-08" db="EMBL/GenBank/DDBJ databases">
        <title>Genome public.</title>
        <authorList>
            <person name="Liu C."/>
            <person name="Sun Q."/>
        </authorList>
    </citation>
    <scope>NUCLEOTIDE SEQUENCE [LARGE SCALE GENOMIC DNA]</scope>
    <source>
        <strain evidence="2 5">426_9</strain>
    </source>
</reference>
<dbReference type="EMBL" id="QREV01000071">
    <property type="protein sequence ID" value="RDU47606.1"/>
    <property type="molecule type" value="Genomic_DNA"/>
</dbReference>